<reference evidence="1 2" key="1">
    <citation type="submission" date="2016-03" db="EMBL/GenBank/DDBJ databases">
        <title>Niastella vici sp. nov., isolated from farmland soil.</title>
        <authorList>
            <person name="Chen L."/>
            <person name="Wang D."/>
            <person name="Yang S."/>
            <person name="Wang G."/>
        </authorList>
    </citation>
    <scope>NUCLEOTIDE SEQUENCE [LARGE SCALE GENOMIC DNA]</scope>
    <source>
        <strain evidence="1 2">DJ57</strain>
    </source>
</reference>
<keyword evidence="2" id="KW-1185">Reference proteome</keyword>
<dbReference type="EMBL" id="LVYD01000048">
    <property type="protein sequence ID" value="OQP62772.1"/>
    <property type="molecule type" value="Genomic_DNA"/>
</dbReference>
<protein>
    <submittedName>
        <fullName evidence="1">Uncharacterized protein</fullName>
    </submittedName>
</protein>
<proteinExistence type="predicted"/>
<organism evidence="1 2">
    <name type="scientific">Niastella vici</name>
    <dbReference type="NCBI Taxonomy" id="1703345"/>
    <lineage>
        <taxon>Bacteria</taxon>
        <taxon>Pseudomonadati</taxon>
        <taxon>Bacteroidota</taxon>
        <taxon>Chitinophagia</taxon>
        <taxon>Chitinophagales</taxon>
        <taxon>Chitinophagaceae</taxon>
        <taxon>Niastella</taxon>
    </lineage>
</organism>
<dbReference type="STRING" id="1703345.A3860_26010"/>
<accession>A0A1V9FWP3</accession>
<gene>
    <name evidence="1" type="ORF">A3860_26010</name>
</gene>
<dbReference type="AlphaFoldDB" id="A0A1V9FWP3"/>
<sequence length="75" mass="9027">MNDYENIKRKRLYLDKVYSLSSVQMEDPHTVINAFFSRFSIVYIRCELRDWLQPEIDLEGCDQIKLNPITLYPLK</sequence>
<evidence type="ECO:0000313" key="1">
    <source>
        <dbReference type="EMBL" id="OQP62772.1"/>
    </source>
</evidence>
<dbReference type="Proteomes" id="UP000192796">
    <property type="component" value="Unassembled WGS sequence"/>
</dbReference>
<evidence type="ECO:0000313" key="2">
    <source>
        <dbReference type="Proteomes" id="UP000192796"/>
    </source>
</evidence>
<comment type="caution">
    <text evidence="1">The sequence shown here is derived from an EMBL/GenBank/DDBJ whole genome shotgun (WGS) entry which is preliminary data.</text>
</comment>
<name>A0A1V9FWP3_9BACT</name>